<evidence type="ECO:0000256" key="1">
    <source>
        <dbReference type="ARBA" id="ARBA00013260"/>
    </source>
</evidence>
<comment type="catalytic activity">
    <reaction evidence="3">
        <text>an N-acyl-L-alpha-aminoacyl-tRNA + H2O = an N-acyl-L-amino acid + a tRNA + H(+)</text>
        <dbReference type="Rhea" id="RHEA:54448"/>
        <dbReference type="Rhea" id="RHEA-COMP:10123"/>
        <dbReference type="Rhea" id="RHEA-COMP:13883"/>
        <dbReference type="ChEBI" id="CHEBI:15377"/>
        <dbReference type="ChEBI" id="CHEBI:15378"/>
        <dbReference type="ChEBI" id="CHEBI:59874"/>
        <dbReference type="ChEBI" id="CHEBI:78442"/>
        <dbReference type="ChEBI" id="CHEBI:138191"/>
        <dbReference type="EC" id="3.1.1.29"/>
    </reaction>
</comment>
<organism evidence="5 6">
    <name type="scientific">Capsaspora owczarzaki (strain ATCC 30864)</name>
    <dbReference type="NCBI Taxonomy" id="595528"/>
    <lineage>
        <taxon>Eukaryota</taxon>
        <taxon>Filasterea</taxon>
        <taxon>Capsaspora</taxon>
    </lineage>
</organism>
<gene>
    <name evidence="5" type="ORF">CAOG_005427</name>
</gene>
<reference evidence="6" key="1">
    <citation type="submission" date="2011-02" db="EMBL/GenBank/DDBJ databases">
        <title>The Genome Sequence of Capsaspora owczarzaki ATCC 30864.</title>
        <authorList>
            <person name="Russ C."/>
            <person name="Cuomo C."/>
            <person name="Burger G."/>
            <person name="Gray M.W."/>
            <person name="Holland P.W.H."/>
            <person name="King N."/>
            <person name="Lang F.B.F."/>
            <person name="Roger A.J."/>
            <person name="Ruiz-Trillo I."/>
            <person name="Young S.K."/>
            <person name="Zeng Q."/>
            <person name="Gargeya S."/>
            <person name="Alvarado L."/>
            <person name="Berlin A."/>
            <person name="Chapman S.B."/>
            <person name="Chen Z."/>
            <person name="Freedman E."/>
            <person name="Gellesch M."/>
            <person name="Goldberg J."/>
            <person name="Griggs A."/>
            <person name="Gujja S."/>
            <person name="Heilman E."/>
            <person name="Heiman D."/>
            <person name="Howarth C."/>
            <person name="Mehta T."/>
            <person name="Neiman D."/>
            <person name="Pearson M."/>
            <person name="Roberts A."/>
            <person name="Saif S."/>
            <person name="Shea T."/>
            <person name="Shenoy N."/>
            <person name="Sisk P."/>
            <person name="Stolte C."/>
            <person name="Sykes S."/>
            <person name="White J."/>
            <person name="Yandava C."/>
            <person name="Haas B."/>
            <person name="Nusbaum C."/>
            <person name="Birren B."/>
        </authorList>
    </citation>
    <scope>NUCLEOTIDE SEQUENCE</scope>
    <source>
        <strain evidence="6">ATCC 30864</strain>
    </source>
</reference>
<dbReference type="PANTHER" id="PTHR46194">
    <property type="entry name" value="PEPTIDYL-TRNA HYDROLASE PTRHD1-RELATED"/>
    <property type="match status" value="1"/>
</dbReference>
<evidence type="ECO:0000256" key="3">
    <source>
        <dbReference type="ARBA" id="ARBA00048707"/>
    </source>
</evidence>
<name>A0A0D2UI97_CAPO3</name>
<keyword evidence="2" id="KW-0378">Hydrolase</keyword>
<dbReference type="EMBL" id="KE346368">
    <property type="protein sequence ID" value="KJE94856.1"/>
    <property type="molecule type" value="Genomic_DNA"/>
</dbReference>
<feature type="transmembrane region" description="Helical" evidence="4">
    <location>
        <begin position="6"/>
        <end position="30"/>
    </location>
</feature>
<dbReference type="Pfam" id="PF01981">
    <property type="entry name" value="PTH2"/>
    <property type="match status" value="1"/>
</dbReference>
<keyword evidence="4" id="KW-0472">Membrane</keyword>
<evidence type="ECO:0000256" key="2">
    <source>
        <dbReference type="ARBA" id="ARBA00022801"/>
    </source>
</evidence>
<evidence type="ECO:0000313" key="6">
    <source>
        <dbReference type="Proteomes" id="UP000008743"/>
    </source>
</evidence>
<keyword evidence="6" id="KW-1185">Reference proteome</keyword>
<keyword evidence="4" id="KW-1133">Transmembrane helix</keyword>
<dbReference type="eggNOG" id="KOG3305">
    <property type="taxonomic scope" value="Eukaryota"/>
</dbReference>
<dbReference type="InParanoid" id="A0A0D2UI97"/>
<sequence>MAVPTAAATTSAVSAAVTATAPVIVQYIAIRRDLLKTLKWTFGSVATQACHASSAAIWTFRKHPCTEEYLSDEQIDRMHKVVVEVRVLVLFCIWSIVNDLVRVGLFDDWI</sequence>
<evidence type="ECO:0000313" key="5">
    <source>
        <dbReference type="EMBL" id="KJE94856.1"/>
    </source>
</evidence>
<dbReference type="PANTHER" id="PTHR46194:SF1">
    <property type="entry name" value="PEPTIDYL-TRNA HYDROLASE PTRHD1-RELATED"/>
    <property type="match status" value="1"/>
</dbReference>
<dbReference type="Proteomes" id="UP000008743">
    <property type="component" value="Unassembled WGS sequence"/>
</dbReference>
<dbReference type="Gene3D" id="3.40.1490.10">
    <property type="entry name" value="Bit1"/>
    <property type="match status" value="1"/>
</dbReference>
<dbReference type="OrthoDB" id="201213at2759"/>
<protein>
    <recommendedName>
        <fullName evidence="1">peptidyl-tRNA hydrolase</fullName>
        <ecNumber evidence="1">3.1.1.29</ecNumber>
    </recommendedName>
</protein>
<dbReference type="SUPFAM" id="SSF102462">
    <property type="entry name" value="Peptidyl-tRNA hydrolase II"/>
    <property type="match status" value="1"/>
</dbReference>
<accession>A0A0D2UI97</accession>
<evidence type="ECO:0000256" key="4">
    <source>
        <dbReference type="SAM" id="Phobius"/>
    </source>
</evidence>
<proteinExistence type="predicted"/>
<dbReference type="InterPro" id="IPR002833">
    <property type="entry name" value="PTH2"/>
</dbReference>
<keyword evidence="4" id="KW-0812">Transmembrane</keyword>
<dbReference type="EC" id="3.1.1.29" evidence="1"/>
<dbReference type="InterPro" id="IPR042237">
    <property type="entry name" value="PTRHD1"/>
</dbReference>
<feature type="transmembrane region" description="Helical" evidence="4">
    <location>
        <begin position="87"/>
        <end position="105"/>
    </location>
</feature>
<dbReference type="InterPro" id="IPR023476">
    <property type="entry name" value="Pep_tRNA_hydro_II_dom_sf"/>
</dbReference>
<dbReference type="AlphaFoldDB" id="A0A0D2UI97"/>
<dbReference type="GO" id="GO:0004045">
    <property type="term" value="F:peptidyl-tRNA hydrolase activity"/>
    <property type="evidence" value="ECO:0007669"/>
    <property type="project" value="UniProtKB-EC"/>
</dbReference>
<dbReference type="PhylomeDB" id="A0A0D2UI97"/>